<dbReference type="AlphaFoldDB" id="A0A4Z2FFT0"/>
<dbReference type="InterPro" id="IPR000873">
    <property type="entry name" value="AMP-dep_synth/lig_dom"/>
</dbReference>
<proteinExistence type="predicted"/>
<dbReference type="InterPro" id="IPR042099">
    <property type="entry name" value="ANL_N_sf"/>
</dbReference>
<keyword evidence="4" id="KW-1185">Reference proteome</keyword>
<dbReference type="PANTHER" id="PTHR44394:SF1">
    <property type="entry name" value="BETA-ALANINE-ACTIVATING ENZYME"/>
    <property type="match status" value="1"/>
</dbReference>
<keyword evidence="1" id="KW-0443">Lipid metabolism</keyword>
<dbReference type="Pfam" id="PF00501">
    <property type="entry name" value="AMP-binding"/>
    <property type="match status" value="1"/>
</dbReference>
<dbReference type="InterPro" id="IPR020845">
    <property type="entry name" value="AMP-binding_CS"/>
</dbReference>
<evidence type="ECO:0000256" key="1">
    <source>
        <dbReference type="ARBA" id="ARBA00023098"/>
    </source>
</evidence>
<name>A0A4Z2FFT0_9TELE</name>
<dbReference type="Proteomes" id="UP000314294">
    <property type="component" value="Unassembled WGS sequence"/>
</dbReference>
<gene>
    <name evidence="3" type="primary">aasdh_0</name>
    <name evidence="3" type="ORF">EYF80_049816</name>
</gene>
<dbReference type="OrthoDB" id="8868918at2759"/>
<evidence type="ECO:0000313" key="4">
    <source>
        <dbReference type="Proteomes" id="UP000314294"/>
    </source>
</evidence>
<dbReference type="GO" id="GO:0006629">
    <property type="term" value="P:lipid metabolic process"/>
    <property type="evidence" value="ECO:0007669"/>
    <property type="project" value="UniProtKB-KW"/>
</dbReference>
<organism evidence="3 4">
    <name type="scientific">Liparis tanakae</name>
    <name type="common">Tanaka's snailfish</name>
    <dbReference type="NCBI Taxonomy" id="230148"/>
    <lineage>
        <taxon>Eukaryota</taxon>
        <taxon>Metazoa</taxon>
        <taxon>Chordata</taxon>
        <taxon>Craniata</taxon>
        <taxon>Vertebrata</taxon>
        <taxon>Euteleostomi</taxon>
        <taxon>Actinopterygii</taxon>
        <taxon>Neopterygii</taxon>
        <taxon>Teleostei</taxon>
        <taxon>Neoteleostei</taxon>
        <taxon>Acanthomorphata</taxon>
        <taxon>Eupercaria</taxon>
        <taxon>Perciformes</taxon>
        <taxon>Cottioidei</taxon>
        <taxon>Cottales</taxon>
        <taxon>Liparidae</taxon>
        <taxon>Liparis</taxon>
    </lineage>
</organism>
<dbReference type="PANTHER" id="PTHR44394">
    <property type="entry name" value="BETA-ALANINE-ACTIVATING ENZYME"/>
    <property type="match status" value="1"/>
</dbReference>
<evidence type="ECO:0000313" key="3">
    <source>
        <dbReference type="EMBL" id="TNN40018.1"/>
    </source>
</evidence>
<dbReference type="InterPro" id="IPR052091">
    <property type="entry name" value="Beta-ala_Activ/Resist"/>
</dbReference>
<sequence>MAARTLHELVAAAASLHADRTAVKYDAGSGSPASLLRYRDLVDLAGELAGVLRQNCSPGTGVVGLYCSDDLFTPRFQDAVGDHASVEVLSALPKIRLTLVRLAPRGPEHAGAPTAGRSREAGPGDLAYVLHTSGTTGLPKIVRVPHRCILPNILHLR</sequence>
<dbReference type="GO" id="GO:0043041">
    <property type="term" value="P:amino acid activation for nonribosomal peptide biosynthetic process"/>
    <property type="evidence" value="ECO:0007669"/>
    <property type="project" value="TreeGrafter"/>
</dbReference>
<accession>A0A4Z2FFT0</accession>
<evidence type="ECO:0000259" key="2">
    <source>
        <dbReference type="Pfam" id="PF00501"/>
    </source>
</evidence>
<dbReference type="EMBL" id="SRLO01001226">
    <property type="protein sequence ID" value="TNN40018.1"/>
    <property type="molecule type" value="Genomic_DNA"/>
</dbReference>
<comment type="caution">
    <text evidence="3">The sequence shown here is derived from an EMBL/GenBank/DDBJ whole genome shotgun (WGS) entry which is preliminary data.</text>
</comment>
<dbReference type="PROSITE" id="PS00455">
    <property type="entry name" value="AMP_BINDING"/>
    <property type="match status" value="1"/>
</dbReference>
<protein>
    <submittedName>
        <fullName evidence="3">Acyl-CoA synthetase family member 4</fullName>
    </submittedName>
</protein>
<reference evidence="3 4" key="1">
    <citation type="submission" date="2019-03" db="EMBL/GenBank/DDBJ databases">
        <title>First draft genome of Liparis tanakae, snailfish: a comprehensive survey of snailfish specific genes.</title>
        <authorList>
            <person name="Kim W."/>
            <person name="Song I."/>
            <person name="Jeong J.-H."/>
            <person name="Kim D."/>
            <person name="Kim S."/>
            <person name="Ryu S."/>
            <person name="Song J.Y."/>
            <person name="Lee S.K."/>
        </authorList>
    </citation>
    <scope>NUCLEOTIDE SEQUENCE [LARGE SCALE GENOMIC DNA]</scope>
    <source>
        <tissue evidence="3">Muscle</tissue>
    </source>
</reference>
<dbReference type="Gene3D" id="3.40.50.12780">
    <property type="entry name" value="N-terminal domain of ligase-like"/>
    <property type="match status" value="1"/>
</dbReference>
<feature type="domain" description="AMP-dependent synthetase/ligase" evidence="2">
    <location>
        <begin position="115"/>
        <end position="153"/>
    </location>
</feature>
<dbReference type="SUPFAM" id="SSF56801">
    <property type="entry name" value="Acetyl-CoA synthetase-like"/>
    <property type="match status" value="1"/>
</dbReference>